<evidence type="ECO:0000313" key="1">
    <source>
        <dbReference type="EMBL" id="KFB71406.1"/>
    </source>
</evidence>
<comment type="caution">
    <text evidence="1">The sequence shown here is derived from an EMBL/GenBank/DDBJ whole genome shotgun (WGS) entry which is preliminary data.</text>
</comment>
<protein>
    <submittedName>
        <fullName evidence="1">Uncharacterized protein</fullName>
    </submittedName>
</protein>
<proteinExistence type="predicted"/>
<sequence length="65" mass="6579">MGKSGKTSRAALLVGALLVGLAGCQKQEGPAEKAGKEVDKAAEKVGQQVEKVGNSIQDAAKGDKK</sequence>
<dbReference type="AlphaFoldDB" id="A0A080LSL9"/>
<accession>A0A080LSL9</accession>
<dbReference type="PROSITE" id="PS51257">
    <property type="entry name" value="PROKAR_LIPOPROTEIN"/>
    <property type="match status" value="1"/>
</dbReference>
<evidence type="ECO:0000313" key="2">
    <source>
        <dbReference type="Proteomes" id="UP000020077"/>
    </source>
</evidence>
<gene>
    <name evidence="1" type="ORF">AW09_003449</name>
</gene>
<name>A0A080LSL9_9PROT</name>
<dbReference type="Proteomes" id="UP000020077">
    <property type="component" value="Unassembled WGS sequence"/>
</dbReference>
<dbReference type="EMBL" id="JDVG02000546">
    <property type="protein sequence ID" value="KFB71406.1"/>
    <property type="molecule type" value="Genomic_DNA"/>
</dbReference>
<organism evidence="1 2">
    <name type="scientific">Candidatus Accumulibacter phosphatis</name>
    <dbReference type="NCBI Taxonomy" id="327160"/>
    <lineage>
        <taxon>Bacteria</taxon>
        <taxon>Pseudomonadati</taxon>
        <taxon>Pseudomonadota</taxon>
        <taxon>Betaproteobacteria</taxon>
        <taxon>Candidatus Accumulibacter</taxon>
    </lineage>
</organism>
<reference evidence="1 2" key="1">
    <citation type="submission" date="2014-02" db="EMBL/GenBank/DDBJ databases">
        <title>Expanding our view of genomic diversity in Candidatus Accumulibacter clades.</title>
        <authorList>
            <person name="Skennerton C.T."/>
            <person name="Barr J.J."/>
            <person name="Slater F.R."/>
            <person name="Bond P.L."/>
            <person name="Tyson G.W."/>
        </authorList>
    </citation>
    <scope>NUCLEOTIDE SEQUENCE [LARGE SCALE GENOMIC DNA]</scope>
    <source>
        <strain evidence="2">BA-91</strain>
    </source>
</reference>